<comment type="caution">
    <text evidence="3">The sequence shown here is derived from an EMBL/GenBank/DDBJ whole genome shotgun (WGS) entry which is preliminary data.</text>
</comment>
<dbReference type="PANTHER" id="PTHR35585:SF3">
    <property type="entry name" value="HEMERYTHRIN-LIKE DOMAIN-CONTAINING PROTEIN"/>
    <property type="match status" value="1"/>
</dbReference>
<reference evidence="3 4" key="1">
    <citation type="submission" date="2016-10" db="EMBL/GenBank/DDBJ databases">
        <title>Genome sequence of the ascomycete fungus Penicillium subrubescens.</title>
        <authorList>
            <person name="De Vries R.P."/>
            <person name="Peng M."/>
            <person name="Dilokpimol A."/>
            <person name="Hilden K."/>
            <person name="Makela M.R."/>
            <person name="Grigoriev I."/>
            <person name="Riley R."/>
            <person name="Granchi Z."/>
        </authorList>
    </citation>
    <scope>NUCLEOTIDE SEQUENCE [LARGE SCALE GENOMIC DNA]</scope>
    <source>
        <strain evidence="3 4">CBS 132785</strain>
    </source>
</reference>
<dbReference type="InterPro" id="IPR012312">
    <property type="entry name" value="Hemerythrin-like"/>
</dbReference>
<feature type="domain" description="Hemerythrin-like" evidence="2">
    <location>
        <begin position="45"/>
        <end position="156"/>
    </location>
</feature>
<keyword evidence="4" id="KW-1185">Reference proteome</keyword>
<organism evidence="3 4">
    <name type="scientific">Penicillium subrubescens</name>
    <dbReference type="NCBI Taxonomy" id="1316194"/>
    <lineage>
        <taxon>Eukaryota</taxon>
        <taxon>Fungi</taxon>
        <taxon>Dikarya</taxon>
        <taxon>Ascomycota</taxon>
        <taxon>Pezizomycotina</taxon>
        <taxon>Eurotiomycetes</taxon>
        <taxon>Eurotiomycetidae</taxon>
        <taxon>Eurotiales</taxon>
        <taxon>Aspergillaceae</taxon>
        <taxon>Penicillium</taxon>
    </lineage>
</organism>
<protein>
    <recommendedName>
        <fullName evidence="2">Hemerythrin-like domain-containing protein</fullName>
    </recommendedName>
</protein>
<feature type="compositionally biased region" description="Low complexity" evidence="1">
    <location>
        <begin position="1"/>
        <end position="15"/>
    </location>
</feature>
<evidence type="ECO:0000313" key="4">
    <source>
        <dbReference type="Proteomes" id="UP000186955"/>
    </source>
</evidence>
<evidence type="ECO:0000313" key="3">
    <source>
        <dbReference type="EMBL" id="OKO94933.1"/>
    </source>
</evidence>
<dbReference type="Pfam" id="PF01814">
    <property type="entry name" value="Hemerythrin"/>
    <property type="match status" value="1"/>
</dbReference>
<proteinExistence type="predicted"/>
<dbReference type="Proteomes" id="UP000186955">
    <property type="component" value="Unassembled WGS sequence"/>
</dbReference>
<name>A0A1Q5T3Y6_9EURO</name>
<dbReference type="OrthoDB" id="9983919at2759"/>
<gene>
    <name evidence="3" type="ORF">PENSUB_11336</name>
</gene>
<dbReference type="EMBL" id="MNBE01000708">
    <property type="protein sequence ID" value="OKO94933.1"/>
    <property type="molecule type" value="Genomic_DNA"/>
</dbReference>
<dbReference type="AlphaFoldDB" id="A0A1Q5T3Y6"/>
<feature type="compositionally biased region" description="Basic and acidic residues" evidence="1">
    <location>
        <begin position="223"/>
        <end position="233"/>
    </location>
</feature>
<dbReference type="STRING" id="1316194.A0A1Q5T3Y6"/>
<accession>A0A1Q5T3Y6</accession>
<feature type="region of interest" description="Disordered" evidence="1">
    <location>
        <begin position="1"/>
        <end position="24"/>
    </location>
</feature>
<feature type="region of interest" description="Disordered" evidence="1">
    <location>
        <begin position="216"/>
        <end position="239"/>
    </location>
</feature>
<dbReference type="PANTHER" id="PTHR35585">
    <property type="entry name" value="HHE DOMAIN PROTEIN (AFU_ORTHOLOGUE AFUA_4G00730)"/>
    <property type="match status" value="1"/>
</dbReference>
<evidence type="ECO:0000259" key="2">
    <source>
        <dbReference type="Pfam" id="PF01814"/>
    </source>
</evidence>
<evidence type="ECO:0000256" key="1">
    <source>
        <dbReference type="SAM" id="MobiDB-lite"/>
    </source>
</evidence>
<sequence>MTSSSSDIATSSGPSQHPFFRGNIGPPLRTFTDAAAAPAAHVRILPAIKHDHRELEAHIHKILQSEDPDEQTRYQNKFIWELARHTIAEELIVYPALAKHVKNGKSIADKNLAEHQGVKEQLKKFQELSAGDPRFKPALQRLLEDLERHVEEEEGEDLILLEEGLSRADSEALTRSLERMKMFVPSRSHPGAPNKPPFETAVGFLTAPIDTVADLFRKWPPPGEEKKEEERKRSLPIIQ</sequence>
<dbReference type="Gene3D" id="1.20.120.520">
    <property type="entry name" value="nmb1532 protein domain like"/>
    <property type="match status" value="1"/>
</dbReference>